<protein>
    <submittedName>
        <fullName evidence="1">Uncharacterized protein</fullName>
    </submittedName>
</protein>
<name>A0ABQ7F2A9_BRACR</name>
<dbReference type="Proteomes" id="UP000266723">
    <property type="component" value="Unassembled WGS sequence"/>
</dbReference>
<evidence type="ECO:0000313" key="2">
    <source>
        <dbReference type="Proteomes" id="UP000266723"/>
    </source>
</evidence>
<keyword evidence="2" id="KW-1185">Reference proteome</keyword>
<proteinExistence type="predicted"/>
<dbReference type="EMBL" id="QGKV02000297">
    <property type="protein sequence ID" value="KAF3609350.1"/>
    <property type="molecule type" value="Genomic_DNA"/>
</dbReference>
<organism evidence="1 2">
    <name type="scientific">Brassica cretica</name>
    <name type="common">Mustard</name>
    <dbReference type="NCBI Taxonomy" id="69181"/>
    <lineage>
        <taxon>Eukaryota</taxon>
        <taxon>Viridiplantae</taxon>
        <taxon>Streptophyta</taxon>
        <taxon>Embryophyta</taxon>
        <taxon>Tracheophyta</taxon>
        <taxon>Spermatophyta</taxon>
        <taxon>Magnoliopsida</taxon>
        <taxon>eudicotyledons</taxon>
        <taxon>Gunneridae</taxon>
        <taxon>Pentapetalae</taxon>
        <taxon>rosids</taxon>
        <taxon>malvids</taxon>
        <taxon>Brassicales</taxon>
        <taxon>Brassicaceae</taxon>
        <taxon>Brassiceae</taxon>
        <taxon>Brassica</taxon>
    </lineage>
</organism>
<evidence type="ECO:0000313" key="1">
    <source>
        <dbReference type="EMBL" id="KAF3609350.1"/>
    </source>
</evidence>
<comment type="caution">
    <text evidence="1">The sequence shown here is derived from an EMBL/GenBank/DDBJ whole genome shotgun (WGS) entry which is preliminary data.</text>
</comment>
<reference evidence="1 2" key="1">
    <citation type="journal article" date="2020" name="BMC Genomics">
        <title>Intraspecific diversification of the crop wild relative Brassica cretica Lam. using demographic model selection.</title>
        <authorList>
            <person name="Kioukis A."/>
            <person name="Michalopoulou V.A."/>
            <person name="Briers L."/>
            <person name="Pirintsos S."/>
            <person name="Studholme D.J."/>
            <person name="Pavlidis P."/>
            <person name="Sarris P.F."/>
        </authorList>
    </citation>
    <scope>NUCLEOTIDE SEQUENCE [LARGE SCALE GENOMIC DNA]</scope>
    <source>
        <strain evidence="2">cv. PFS-1207/04</strain>
    </source>
</reference>
<gene>
    <name evidence="1" type="ORF">DY000_02045750</name>
</gene>
<sequence length="119" mass="13138">MVEFPVESGGRLLCLDRWRSSKSEKMKVKVYSFEKGGFVDSDPGRYPVAALALRRLISGVKLGRWRHGGTPCLTRVSSISPPSYTCCITCLLTGMGLVGFFWASSSGFKFSLVWAFGFL</sequence>
<accession>A0ABQ7F2A9</accession>